<dbReference type="Gene3D" id="3.30.930.10">
    <property type="entry name" value="Bira Bifunctional Protein, Domain 2"/>
    <property type="match status" value="1"/>
</dbReference>
<sequence length="278" mass="31714">MNNNQTWRLIPLLEASGEVQMAIDRWLLEQHLLGNHPPTLRFYIWSSPTISLGYHQKKYPLHWENLTWKGQKLDLVRRPTGGRAVLHQGDLTYAVVTSDVPGSRIEAYKKICTFLIQGWQKLGLDLHYGTAGRGYIHNPNCFGTATSADLILPDRTKFIGSAQLRKGNVILQHGSIRLKPDPELFAQVFDAEPFTLVKLPDILESYGLETANNRLEELSSEKFNSQEFSSQEFNFKKVNLEKIVNTLVDSAIDCFGIKFEINPLSELEWQNIAKFGNW</sequence>
<keyword evidence="2" id="KW-0436">Ligase</keyword>
<dbReference type="InterPro" id="IPR050664">
    <property type="entry name" value="Octanoyltrans_LipM/LipL"/>
</dbReference>
<proteinExistence type="predicted"/>
<dbReference type="InterPro" id="IPR045864">
    <property type="entry name" value="aa-tRNA-synth_II/BPL/LPL"/>
</dbReference>
<accession>A0A0V7ZZF4</accession>
<evidence type="ECO:0000259" key="1">
    <source>
        <dbReference type="PROSITE" id="PS51733"/>
    </source>
</evidence>
<dbReference type="EMBL" id="LMTZ01000009">
    <property type="protein sequence ID" value="KST69969.1"/>
    <property type="molecule type" value="Genomic_DNA"/>
</dbReference>
<gene>
    <name evidence="2" type="ORF">BC008_05610</name>
    <name evidence="3" type="ORF">BC008_05900</name>
</gene>
<organism evidence="2 4">
    <name type="scientific">Mastigocoleus testarum BC008</name>
    <dbReference type="NCBI Taxonomy" id="371196"/>
    <lineage>
        <taxon>Bacteria</taxon>
        <taxon>Bacillati</taxon>
        <taxon>Cyanobacteriota</taxon>
        <taxon>Cyanophyceae</taxon>
        <taxon>Nostocales</taxon>
        <taxon>Hapalosiphonaceae</taxon>
        <taxon>Mastigocoleus</taxon>
    </lineage>
</organism>
<keyword evidence="4" id="KW-1185">Reference proteome</keyword>
<evidence type="ECO:0000313" key="2">
    <source>
        <dbReference type="EMBL" id="KST69914.1"/>
    </source>
</evidence>
<dbReference type="PANTHER" id="PTHR43679">
    <property type="entry name" value="OCTANOYLTRANSFERASE LIPM-RELATED"/>
    <property type="match status" value="1"/>
</dbReference>
<dbReference type="CDD" id="cd16443">
    <property type="entry name" value="LplA"/>
    <property type="match status" value="1"/>
</dbReference>
<dbReference type="AlphaFoldDB" id="A0A0V7ZZF4"/>
<evidence type="ECO:0000313" key="4">
    <source>
        <dbReference type="Proteomes" id="UP000053372"/>
    </source>
</evidence>
<reference evidence="2 4" key="1">
    <citation type="journal article" date="2015" name="Genome Announc.">
        <title>Draft Genome of the Euendolithic (true boring) Cyanobacterium Mastigocoleus testarum strain BC008.</title>
        <authorList>
            <person name="Guida B.S."/>
            <person name="Garcia-Pichel F."/>
        </authorList>
    </citation>
    <scope>NUCLEOTIDE SEQUENCE [LARGE SCALE GENOMIC DNA]</scope>
    <source>
        <strain evidence="2 4">BC008</strain>
    </source>
</reference>
<dbReference type="SUPFAM" id="SSF55681">
    <property type="entry name" value="Class II aaRS and biotin synthetases"/>
    <property type="match status" value="1"/>
</dbReference>
<name>A0A0V7ZZF4_9CYAN</name>
<dbReference type="Proteomes" id="UP000053372">
    <property type="component" value="Unassembled WGS sequence"/>
</dbReference>
<dbReference type="Pfam" id="PF21948">
    <property type="entry name" value="LplA-B_cat"/>
    <property type="match status" value="1"/>
</dbReference>
<dbReference type="GO" id="GO:0016874">
    <property type="term" value="F:ligase activity"/>
    <property type="evidence" value="ECO:0007669"/>
    <property type="project" value="UniProtKB-KW"/>
</dbReference>
<protein>
    <submittedName>
        <fullName evidence="2">Biotin--protein ligase</fullName>
    </submittedName>
</protein>
<evidence type="ECO:0000313" key="3">
    <source>
        <dbReference type="EMBL" id="KST69969.1"/>
    </source>
</evidence>
<dbReference type="InterPro" id="IPR004143">
    <property type="entry name" value="BPL_LPL_catalytic"/>
</dbReference>
<dbReference type="PANTHER" id="PTHR43679:SF2">
    <property type="entry name" value="OCTANOYL-[GCVH]:PROTEIN N-OCTANOYLTRANSFERASE"/>
    <property type="match status" value="1"/>
</dbReference>
<dbReference type="PROSITE" id="PS51733">
    <property type="entry name" value="BPL_LPL_CATALYTIC"/>
    <property type="match status" value="1"/>
</dbReference>
<comment type="caution">
    <text evidence="2">The sequence shown here is derived from an EMBL/GenBank/DDBJ whole genome shotgun (WGS) entry which is preliminary data.</text>
</comment>
<dbReference type="EMBL" id="LMTZ01000010">
    <property type="protein sequence ID" value="KST69914.1"/>
    <property type="molecule type" value="Genomic_DNA"/>
</dbReference>
<feature type="domain" description="BPL/LPL catalytic" evidence="1">
    <location>
        <begin position="34"/>
        <end position="227"/>
    </location>
</feature>